<evidence type="ECO:0000313" key="11">
    <source>
        <dbReference type="Proteomes" id="UP000325081"/>
    </source>
</evidence>
<proteinExistence type="inferred from homology"/>
<dbReference type="Pfam" id="PF02319">
    <property type="entry name" value="WHD_E2F_TDP"/>
    <property type="match status" value="1"/>
</dbReference>
<keyword evidence="4 6" id="KW-0804">Transcription</keyword>
<feature type="domain" description="E2F/DP family winged-helix DNA-binding" evidence="9">
    <location>
        <begin position="126"/>
        <end position="191"/>
    </location>
</feature>
<accession>A0A5A7R913</accession>
<feature type="region of interest" description="Disordered" evidence="8">
    <location>
        <begin position="1"/>
        <end position="31"/>
    </location>
</feature>
<organism evidence="10 11">
    <name type="scientific">Striga asiatica</name>
    <name type="common">Asiatic witchweed</name>
    <name type="synonym">Buchnera asiatica</name>
    <dbReference type="NCBI Taxonomy" id="4170"/>
    <lineage>
        <taxon>Eukaryota</taxon>
        <taxon>Viridiplantae</taxon>
        <taxon>Streptophyta</taxon>
        <taxon>Embryophyta</taxon>
        <taxon>Tracheophyta</taxon>
        <taxon>Spermatophyta</taxon>
        <taxon>Magnoliopsida</taxon>
        <taxon>eudicotyledons</taxon>
        <taxon>Gunneridae</taxon>
        <taxon>Pentapetalae</taxon>
        <taxon>asterids</taxon>
        <taxon>lamiids</taxon>
        <taxon>Lamiales</taxon>
        <taxon>Orobanchaceae</taxon>
        <taxon>Buchnereae</taxon>
        <taxon>Striga</taxon>
    </lineage>
</organism>
<dbReference type="InterPro" id="IPR032198">
    <property type="entry name" value="E2F_CC-MB"/>
</dbReference>
<dbReference type="GO" id="GO:0090575">
    <property type="term" value="C:RNA polymerase II transcription regulator complex"/>
    <property type="evidence" value="ECO:0007669"/>
    <property type="project" value="TreeGrafter"/>
</dbReference>
<dbReference type="GO" id="GO:0000981">
    <property type="term" value="F:DNA-binding transcription factor activity, RNA polymerase II-specific"/>
    <property type="evidence" value="ECO:0007669"/>
    <property type="project" value="TreeGrafter"/>
</dbReference>
<dbReference type="InterPro" id="IPR036390">
    <property type="entry name" value="WH_DNA-bd_sf"/>
</dbReference>
<reference evidence="11" key="1">
    <citation type="journal article" date="2019" name="Curr. Biol.">
        <title>Genome Sequence of Striga asiatica Provides Insight into the Evolution of Plant Parasitism.</title>
        <authorList>
            <person name="Yoshida S."/>
            <person name="Kim S."/>
            <person name="Wafula E.K."/>
            <person name="Tanskanen J."/>
            <person name="Kim Y.M."/>
            <person name="Honaas L."/>
            <person name="Yang Z."/>
            <person name="Spallek T."/>
            <person name="Conn C.E."/>
            <person name="Ichihashi Y."/>
            <person name="Cheong K."/>
            <person name="Cui S."/>
            <person name="Der J.P."/>
            <person name="Gundlach H."/>
            <person name="Jiao Y."/>
            <person name="Hori C."/>
            <person name="Ishida J.K."/>
            <person name="Kasahara H."/>
            <person name="Kiba T."/>
            <person name="Kim M.S."/>
            <person name="Koo N."/>
            <person name="Laohavisit A."/>
            <person name="Lee Y.H."/>
            <person name="Lumba S."/>
            <person name="McCourt P."/>
            <person name="Mortimer J.C."/>
            <person name="Mutuku J.M."/>
            <person name="Nomura T."/>
            <person name="Sasaki-Sekimoto Y."/>
            <person name="Seto Y."/>
            <person name="Wang Y."/>
            <person name="Wakatake T."/>
            <person name="Sakakibara H."/>
            <person name="Demura T."/>
            <person name="Yamaguchi S."/>
            <person name="Yoneyama K."/>
            <person name="Manabe R.I."/>
            <person name="Nelson D.C."/>
            <person name="Schulman A.H."/>
            <person name="Timko M.P."/>
            <person name="dePamphilis C.W."/>
            <person name="Choi D."/>
            <person name="Shirasu K."/>
        </authorList>
    </citation>
    <scope>NUCLEOTIDE SEQUENCE [LARGE SCALE GENOMIC DNA]</scope>
    <source>
        <strain evidence="11">cv. UVA1</strain>
    </source>
</reference>
<feature type="region of interest" description="Disordered" evidence="8">
    <location>
        <begin position="71"/>
        <end position="118"/>
    </location>
</feature>
<keyword evidence="11" id="KW-1185">Reference proteome</keyword>
<keyword evidence="5" id="KW-0131">Cell cycle</keyword>
<evidence type="ECO:0000256" key="2">
    <source>
        <dbReference type="ARBA" id="ARBA00023015"/>
    </source>
</evidence>
<comment type="similarity">
    <text evidence="1 6">Belongs to the E2F/DP family.</text>
</comment>
<evidence type="ECO:0000256" key="6">
    <source>
        <dbReference type="RuleBase" id="RU003796"/>
    </source>
</evidence>
<gene>
    <name evidence="10" type="ORF">STAS_30546</name>
</gene>
<evidence type="ECO:0000256" key="5">
    <source>
        <dbReference type="ARBA" id="ARBA00023306"/>
    </source>
</evidence>
<dbReference type="OrthoDB" id="1743261at2759"/>
<comment type="subcellular location">
    <subcellularLocation>
        <location evidence="6">Nucleus</location>
    </subcellularLocation>
</comment>
<comment type="caution">
    <text evidence="10">The sequence shown here is derived from an EMBL/GenBank/DDBJ whole genome shotgun (WGS) entry which is preliminary data.</text>
</comment>
<evidence type="ECO:0000256" key="1">
    <source>
        <dbReference type="ARBA" id="ARBA00010940"/>
    </source>
</evidence>
<dbReference type="Proteomes" id="UP000325081">
    <property type="component" value="Unassembled WGS sequence"/>
</dbReference>
<dbReference type="EMBL" id="BKCP01010514">
    <property type="protein sequence ID" value="GER53057.1"/>
    <property type="molecule type" value="Genomic_DNA"/>
</dbReference>
<dbReference type="SMART" id="SM01372">
    <property type="entry name" value="E2F_TDP"/>
    <property type="match status" value="1"/>
</dbReference>
<keyword evidence="7" id="KW-0175">Coiled coil</keyword>
<evidence type="ECO:0000256" key="8">
    <source>
        <dbReference type="SAM" id="MobiDB-lite"/>
    </source>
</evidence>
<protein>
    <submittedName>
        <fullName evidence="10">Transcription factor</fullName>
    </submittedName>
</protein>
<dbReference type="SUPFAM" id="SSF144074">
    <property type="entry name" value="E2F-DP heterodimerization region"/>
    <property type="match status" value="1"/>
</dbReference>
<dbReference type="InterPro" id="IPR015633">
    <property type="entry name" value="E2F"/>
</dbReference>
<dbReference type="GO" id="GO:0000978">
    <property type="term" value="F:RNA polymerase II cis-regulatory region sequence-specific DNA binding"/>
    <property type="evidence" value="ECO:0007669"/>
    <property type="project" value="InterPro"/>
</dbReference>
<dbReference type="Pfam" id="PF16421">
    <property type="entry name" value="E2F_CC-MB"/>
    <property type="match status" value="1"/>
</dbReference>
<keyword evidence="2 6" id="KW-0805">Transcription regulation</keyword>
<dbReference type="Gene3D" id="6.10.250.540">
    <property type="match status" value="1"/>
</dbReference>
<dbReference type="AlphaFoldDB" id="A0A5A7R913"/>
<dbReference type="PANTHER" id="PTHR12081">
    <property type="entry name" value="TRANSCRIPTION FACTOR E2F"/>
    <property type="match status" value="1"/>
</dbReference>
<keyword evidence="6" id="KW-0539">Nucleus</keyword>
<evidence type="ECO:0000256" key="3">
    <source>
        <dbReference type="ARBA" id="ARBA00023125"/>
    </source>
</evidence>
<dbReference type="GO" id="GO:0046983">
    <property type="term" value="F:protein dimerization activity"/>
    <property type="evidence" value="ECO:0007669"/>
    <property type="project" value="InterPro"/>
</dbReference>
<feature type="compositionally biased region" description="Polar residues" evidence="8">
    <location>
        <begin position="93"/>
        <end position="108"/>
    </location>
</feature>
<evidence type="ECO:0000256" key="4">
    <source>
        <dbReference type="ARBA" id="ARBA00023163"/>
    </source>
</evidence>
<dbReference type="Gene3D" id="1.10.10.10">
    <property type="entry name" value="Winged helix-like DNA-binding domain superfamily/Winged helix DNA-binding domain"/>
    <property type="match status" value="1"/>
</dbReference>
<dbReference type="PANTHER" id="PTHR12081:SF18">
    <property type="entry name" value="TRANSCRIPTION FACTOR E2F2-RELATED"/>
    <property type="match status" value="1"/>
</dbReference>
<dbReference type="CDD" id="cd14660">
    <property type="entry name" value="E2F_DD"/>
    <property type="match status" value="1"/>
</dbReference>
<keyword evidence="3 6" id="KW-0238">DNA-binding</keyword>
<feature type="coiled-coil region" evidence="7">
    <location>
        <begin position="204"/>
        <end position="231"/>
    </location>
</feature>
<evidence type="ECO:0000313" key="10">
    <source>
        <dbReference type="EMBL" id="GER53057.1"/>
    </source>
</evidence>
<dbReference type="InterPro" id="IPR037241">
    <property type="entry name" value="E2F-DP_heterodim"/>
</dbReference>
<dbReference type="InterPro" id="IPR036388">
    <property type="entry name" value="WH-like_DNA-bd_sf"/>
</dbReference>
<evidence type="ECO:0000259" key="9">
    <source>
        <dbReference type="SMART" id="SM01372"/>
    </source>
</evidence>
<evidence type="ECO:0000256" key="7">
    <source>
        <dbReference type="SAM" id="Coils"/>
    </source>
</evidence>
<sequence length="463" mass="51561">MQQPQPEASRKQLPYTSMTPPSGGGGGGYGYHRFLAGELQRRDLDREFEEFIVVKSPPPSKRKTGMLEYETGPANQNVGPLRTPVSGKAGKAQSRTSKANRAGSQTPLANIGSPAGNNLTPNGTCRYDNSLSLLTKKFVNLIKHAEDGILDLNNAADTLEVQKRRIYDITNVLEGIGLIEKKLKNRIQWKGADVFRPAEAQGCLSGLREEIKNLNMEEQRLDECIREIQEKLTGFSEDGNNQRWLFVTEEDIKNLPCFQNETLIAIKAPHGTTLEVPDPDETVDYPRRRYRIVLRSTMGPIDVYLVSQFEEKFEEMKAVEAQSVVLQTSSVNEEAPTHAPTGEITGHEIDWQGLKAQKSTLEISTSQDSVGGMVRIVPDGETDADYWLLSDAEVSITDMWRTQSGFDWDTLNTIPEDNATANLSPTRVQTAPGVDCRTREFIACKSTETMHRDLVKKMSSNPD</sequence>
<name>A0A5A7R913_STRAF</name>
<dbReference type="InterPro" id="IPR003316">
    <property type="entry name" value="E2F_WHTH_DNA-bd_dom"/>
</dbReference>
<dbReference type="SUPFAM" id="SSF46785">
    <property type="entry name" value="Winged helix' DNA-binding domain"/>
    <property type="match status" value="1"/>
</dbReference>
<dbReference type="FunFam" id="1.10.10.10:FF:000008">
    <property type="entry name" value="E2F transcription factor 1"/>
    <property type="match status" value="1"/>
</dbReference>